<dbReference type="GO" id="GO:0000407">
    <property type="term" value="C:phagophore assembly site"/>
    <property type="evidence" value="ECO:0007669"/>
    <property type="project" value="TreeGrafter"/>
</dbReference>
<proteinExistence type="predicted"/>
<dbReference type="GO" id="GO:0005777">
    <property type="term" value="C:peroxisome"/>
    <property type="evidence" value="ECO:0007669"/>
    <property type="project" value="TreeGrafter"/>
</dbReference>
<dbReference type="Proteomes" id="UP000243499">
    <property type="component" value="Chromosome 6"/>
</dbReference>
<dbReference type="AlphaFoldDB" id="A0A2T8IFZ6"/>
<dbReference type="InterPro" id="IPR016024">
    <property type="entry name" value="ARM-type_fold"/>
</dbReference>
<dbReference type="Pfam" id="PF00613">
    <property type="entry name" value="PI3Ka"/>
    <property type="match status" value="1"/>
</dbReference>
<gene>
    <name evidence="2" type="ORF">PAHAL_6G120500</name>
</gene>
<dbReference type="GO" id="GO:0016303">
    <property type="term" value="F:1-phosphatidylinositol-3-kinase activity"/>
    <property type="evidence" value="ECO:0007669"/>
    <property type="project" value="TreeGrafter"/>
</dbReference>
<dbReference type="PANTHER" id="PTHR10048:SF7">
    <property type="entry name" value="PHOSPHATIDYLINOSITOL 3-KINASE CATALYTIC SUBUNIT TYPE 3"/>
    <property type="match status" value="1"/>
</dbReference>
<dbReference type="Gramene" id="PVH36608">
    <property type="protein sequence ID" value="PVH36608"/>
    <property type="gene ID" value="PAHAL_6G120500"/>
</dbReference>
<dbReference type="InterPro" id="IPR042236">
    <property type="entry name" value="PI3K_accessory_sf"/>
</dbReference>
<dbReference type="SUPFAM" id="SSF48371">
    <property type="entry name" value="ARM repeat"/>
    <property type="match status" value="1"/>
</dbReference>
<evidence type="ECO:0000313" key="2">
    <source>
        <dbReference type="EMBL" id="PVH36608.1"/>
    </source>
</evidence>
<dbReference type="PANTHER" id="PTHR10048">
    <property type="entry name" value="PHOSPHATIDYLINOSITOL KINASE"/>
    <property type="match status" value="1"/>
</dbReference>
<dbReference type="GO" id="GO:0006897">
    <property type="term" value="P:endocytosis"/>
    <property type="evidence" value="ECO:0007669"/>
    <property type="project" value="TreeGrafter"/>
</dbReference>
<dbReference type="GO" id="GO:0048015">
    <property type="term" value="P:phosphatidylinositol-mediated signaling"/>
    <property type="evidence" value="ECO:0007669"/>
    <property type="project" value="TreeGrafter"/>
</dbReference>
<dbReference type="SMART" id="SM00145">
    <property type="entry name" value="PI3Ka"/>
    <property type="match status" value="1"/>
</dbReference>
<organism evidence="2">
    <name type="scientific">Panicum hallii</name>
    <dbReference type="NCBI Taxonomy" id="206008"/>
    <lineage>
        <taxon>Eukaryota</taxon>
        <taxon>Viridiplantae</taxon>
        <taxon>Streptophyta</taxon>
        <taxon>Embryophyta</taxon>
        <taxon>Tracheophyta</taxon>
        <taxon>Spermatophyta</taxon>
        <taxon>Magnoliopsida</taxon>
        <taxon>Liliopsida</taxon>
        <taxon>Poales</taxon>
        <taxon>Poaceae</taxon>
        <taxon>PACMAD clade</taxon>
        <taxon>Panicoideae</taxon>
        <taxon>Panicodae</taxon>
        <taxon>Paniceae</taxon>
        <taxon>Panicinae</taxon>
        <taxon>Panicum</taxon>
        <taxon>Panicum sect. Panicum</taxon>
    </lineage>
</organism>
<dbReference type="GO" id="GO:0005768">
    <property type="term" value="C:endosome"/>
    <property type="evidence" value="ECO:0007669"/>
    <property type="project" value="TreeGrafter"/>
</dbReference>
<dbReference type="InterPro" id="IPR015433">
    <property type="entry name" value="PI3/4_kinase"/>
</dbReference>
<dbReference type="GO" id="GO:0034271">
    <property type="term" value="C:phosphatidylinositol 3-kinase complex, class III, type I"/>
    <property type="evidence" value="ECO:0007669"/>
    <property type="project" value="TreeGrafter"/>
</dbReference>
<dbReference type="PROSITE" id="PS51545">
    <property type="entry name" value="PIK_HELICAL"/>
    <property type="match status" value="1"/>
</dbReference>
<dbReference type="Gene3D" id="1.25.40.70">
    <property type="entry name" value="Phosphatidylinositol 3-kinase, accessory domain (PIK)"/>
    <property type="match status" value="1"/>
</dbReference>
<dbReference type="GO" id="GO:0000045">
    <property type="term" value="P:autophagosome assembly"/>
    <property type="evidence" value="ECO:0007669"/>
    <property type="project" value="TreeGrafter"/>
</dbReference>
<feature type="domain" description="PIK helical" evidence="1">
    <location>
        <begin position="1"/>
        <end position="135"/>
    </location>
</feature>
<name>A0A2T8IFZ6_9POAL</name>
<reference evidence="2" key="1">
    <citation type="submission" date="2018-04" db="EMBL/GenBank/DDBJ databases">
        <title>WGS assembly of Panicum hallii.</title>
        <authorList>
            <person name="Lovell J."/>
            <person name="Jenkins J."/>
            <person name="Lowry D."/>
            <person name="Mamidi S."/>
            <person name="Sreedasyam A."/>
            <person name="Weng X."/>
            <person name="Barry K."/>
            <person name="Bonette J."/>
            <person name="Campitelli B."/>
            <person name="Daum C."/>
            <person name="Gordon S."/>
            <person name="Gould B."/>
            <person name="Lipzen A."/>
            <person name="Macqueen A."/>
            <person name="Palacio-Mejia J."/>
            <person name="Plott C."/>
            <person name="Shakirov E."/>
            <person name="Shu S."/>
            <person name="Yoshinaga Y."/>
            <person name="Zane M."/>
            <person name="Rokhsar D."/>
            <person name="Grimwood J."/>
            <person name="Schmutz J."/>
            <person name="Juenger T."/>
        </authorList>
    </citation>
    <scope>NUCLEOTIDE SEQUENCE [LARGE SCALE GENOMIC DNA]</scope>
    <source>
        <strain evidence="2">FIL2</strain>
    </source>
</reference>
<protein>
    <recommendedName>
        <fullName evidence="1">PIK helical domain-containing protein</fullName>
    </recommendedName>
</protein>
<dbReference type="GO" id="GO:0034272">
    <property type="term" value="C:phosphatidylinositol 3-kinase complex, class III, type II"/>
    <property type="evidence" value="ECO:0007669"/>
    <property type="project" value="TreeGrafter"/>
</dbReference>
<dbReference type="EMBL" id="CM008051">
    <property type="protein sequence ID" value="PVH36608.1"/>
    <property type="molecule type" value="Genomic_DNA"/>
</dbReference>
<sequence>MSEKKYFTKFVRSVDWNATKEAKQAVELIEEWETIDVADALELLPPEFETEEIRAYAVRILERADDEELQYYLLQLVQALRFERSDMSRLELFLIERALSNIEIASFLCWYVAVERHDPTFGRQYNNIYKMLENSMIKFVDREDGDDDEAQLCQSLSLQDKLVVELHSVPKNVRDVCGSGQKKIEKLRELLPGIFTEVTKIKTFFVC</sequence>
<accession>A0A2T8IFZ6</accession>
<evidence type="ECO:0000259" key="1">
    <source>
        <dbReference type="PROSITE" id="PS51545"/>
    </source>
</evidence>
<dbReference type="InterPro" id="IPR001263">
    <property type="entry name" value="PI3K_accessory_dom"/>
</dbReference>